<gene>
    <name evidence="1" type="ORF">ABR189_25695</name>
</gene>
<comment type="caution">
    <text evidence="1">The sequence shown here is derived from an EMBL/GenBank/DDBJ whole genome shotgun (WGS) entry which is preliminary data.</text>
</comment>
<dbReference type="RefSeq" id="WP_354663355.1">
    <property type="nucleotide sequence ID" value="NZ_JBEXAC010000002.1"/>
</dbReference>
<dbReference type="Proteomes" id="UP001549749">
    <property type="component" value="Unassembled WGS sequence"/>
</dbReference>
<organism evidence="1 2">
    <name type="scientific">Chitinophaga defluvii</name>
    <dbReference type="NCBI Taxonomy" id="3163343"/>
    <lineage>
        <taxon>Bacteria</taxon>
        <taxon>Pseudomonadati</taxon>
        <taxon>Bacteroidota</taxon>
        <taxon>Chitinophagia</taxon>
        <taxon>Chitinophagales</taxon>
        <taxon>Chitinophagaceae</taxon>
        <taxon>Chitinophaga</taxon>
    </lineage>
</organism>
<dbReference type="Pfam" id="PF16250">
    <property type="entry name" value="DUF4907"/>
    <property type="match status" value="1"/>
</dbReference>
<reference evidence="1 2" key="1">
    <citation type="submission" date="2024-06" db="EMBL/GenBank/DDBJ databases">
        <title>Chitinophaga defluvii sp. nov., isolated from municipal sewage.</title>
        <authorList>
            <person name="Zhang L."/>
        </authorList>
    </citation>
    <scope>NUCLEOTIDE SEQUENCE [LARGE SCALE GENOMIC DNA]</scope>
    <source>
        <strain evidence="1 2">H8</strain>
    </source>
</reference>
<accession>A0ABV2TCP8</accession>
<dbReference type="InterPro" id="IPR032593">
    <property type="entry name" value="DUF4907"/>
</dbReference>
<sequence>MDTAKKVTAMADAIAVTPFQTGSGWGYKVSIGGKPFINQDIIPGLPGNISFSSREDALRVGLKVAEKLKQQEIPAVSREELIAMKITAAMK</sequence>
<keyword evidence="2" id="KW-1185">Reference proteome</keyword>
<proteinExistence type="predicted"/>
<protein>
    <submittedName>
        <fullName evidence="1">DUF4907 domain-containing protein</fullName>
    </submittedName>
</protein>
<evidence type="ECO:0000313" key="2">
    <source>
        <dbReference type="Proteomes" id="UP001549749"/>
    </source>
</evidence>
<dbReference type="EMBL" id="JBEXAC010000002">
    <property type="protein sequence ID" value="MET7000802.1"/>
    <property type="molecule type" value="Genomic_DNA"/>
</dbReference>
<name>A0ABV2TCP8_9BACT</name>
<evidence type="ECO:0000313" key="1">
    <source>
        <dbReference type="EMBL" id="MET7000802.1"/>
    </source>
</evidence>